<dbReference type="GO" id="GO:0000160">
    <property type="term" value="P:phosphorelay signal transduction system"/>
    <property type="evidence" value="ECO:0007669"/>
    <property type="project" value="InterPro"/>
</dbReference>
<dbReference type="STRING" id="137658.SAMN05216186_103264"/>
<dbReference type="AlphaFoldDB" id="A0A1G8XR53"/>
<reference evidence="3 4" key="1">
    <citation type="submission" date="2016-10" db="EMBL/GenBank/DDBJ databases">
        <authorList>
            <person name="de Groot N.N."/>
        </authorList>
    </citation>
    <scope>NUCLEOTIDE SEQUENCE [LARGE SCALE GENOMIC DNA]</scope>
    <source>
        <strain evidence="3 4">JCM 21544</strain>
    </source>
</reference>
<proteinExistence type="predicted"/>
<dbReference type="PANTHER" id="PTHR44520:SF2">
    <property type="entry name" value="RESPONSE REGULATOR RCP1"/>
    <property type="match status" value="1"/>
</dbReference>
<evidence type="ECO:0000313" key="4">
    <source>
        <dbReference type="Proteomes" id="UP000198706"/>
    </source>
</evidence>
<evidence type="ECO:0000256" key="1">
    <source>
        <dbReference type="PROSITE-ProRule" id="PRU00169"/>
    </source>
</evidence>
<dbReference type="InterPro" id="IPR052893">
    <property type="entry name" value="TCS_response_regulator"/>
</dbReference>
<dbReference type="Proteomes" id="UP000198706">
    <property type="component" value="Unassembled WGS sequence"/>
</dbReference>
<name>A0A1G8XR53_9PSED</name>
<dbReference type="RefSeq" id="WP_084333880.1">
    <property type="nucleotide sequence ID" value="NZ_CBKZNZ010000223.1"/>
</dbReference>
<dbReference type="Pfam" id="PF00072">
    <property type="entry name" value="Response_reg"/>
    <property type="match status" value="1"/>
</dbReference>
<sequence>MDKNSIHILIADDDPDDCLLTREAFRESRMTNEVHFVHNGEELMDYLRHRPPYEDRQRHPRPGLILLDLNMPLKDGREALSEIKADENLRSIPVVVLTTSSAEEDIIRSYDCGVNSFITKPVSFRGLLDVVQTLGRYWLQIVELPEEHMKP</sequence>
<evidence type="ECO:0000313" key="3">
    <source>
        <dbReference type="EMBL" id="SDJ92957.1"/>
    </source>
</evidence>
<dbReference type="PANTHER" id="PTHR44520">
    <property type="entry name" value="RESPONSE REGULATOR RCP1-RELATED"/>
    <property type="match status" value="1"/>
</dbReference>
<dbReference type="OrthoDB" id="9793549at2"/>
<protein>
    <submittedName>
        <fullName evidence="3">Response regulator receiver domain-containing protein</fullName>
    </submittedName>
</protein>
<dbReference type="CDD" id="cd17557">
    <property type="entry name" value="REC_Rcp-like"/>
    <property type="match status" value="1"/>
</dbReference>
<dbReference type="SMART" id="SM00448">
    <property type="entry name" value="REC"/>
    <property type="match status" value="1"/>
</dbReference>
<feature type="modified residue" description="4-aspartylphosphate" evidence="1">
    <location>
        <position position="68"/>
    </location>
</feature>
<accession>A0A1G8XR53</accession>
<dbReference type="InterPro" id="IPR001789">
    <property type="entry name" value="Sig_transdc_resp-reg_receiver"/>
</dbReference>
<organism evidence="3 4">
    <name type="scientific">Pseudomonas indica</name>
    <dbReference type="NCBI Taxonomy" id="137658"/>
    <lineage>
        <taxon>Bacteria</taxon>
        <taxon>Pseudomonadati</taxon>
        <taxon>Pseudomonadota</taxon>
        <taxon>Gammaproteobacteria</taxon>
        <taxon>Pseudomonadales</taxon>
        <taxon>Pseudomonadaceae</taxon>
        <taxon>Pseudomonas</taxon>
    </lineage>
</organism>
<dbReference type="EMBL" id="FNFD01000003">
    <property type="protein sequence ID" value="SDJ92957.1"/>
    <property type="molecule type" value="Genomic_DNA"/>
</dbReference>
<gene>
    <name evidence="3" type="ORF">SAMN05216186_103264</name>
</gene>
<dbReference type="Gene3D" id="3.40.50.2300">
    <property type="match status" value="1"/>
</dbReference>
<dbReference type="InterPro" id="IPR011006">
    <property type="entry name" value="CheY-like_superfamily"/>
</dbReference>
<keyword evidence="1" id="KW-0597">Phosphoprotein</keyword>
<keyword evidence="4" id="KW-1185">Reference proteome</keyword>
<dbReference type="PROSITE" id="PS50110">
    <property type="entry name" value="RESPONSE_REGULATORY"/>
    <property type="match status" value="1"/>
</dbReference>
<feature type="domain" description="Response regulatory" evidence="2">
    <location>
        <begin position="7"/>
        <end position="135"/>
    </location>
</feature>
<dbReference type="SUPFAM" id="SSF52172">
    <property type="entry name" value="CheY-like"/>
    <property type="match status" value="1"/>
</dbReference>
<evidence type="ECO:0000259" key="2">
    <source>
        <dbReference type="PROSITE" id="PS50110"/>
    </source>
</evidence>